<dbReference type="RefSeq" id="WP_144854894.1">
    <property type="nucleotide sequence ID" value="NZ_VNJI01000081.1"/>
</dbReference>
<dbReference type="OrthoDB" id="2973440at2"/>
<evidence type="ECO:0000313" key="2">
    <source>
        <dbReference type="EMBL" id="TVX99421.1"/>
    </source>
</evidence>
<name>A0A559JHR8_9BACL</name>
<protein>
    <submittedName>
        <fullName evidence="2">Uncharacterized protein</fullName>
    </submittedName>
</protein>
<keyword evidence="3" id="KW-1185">Reference proteome</keyword>
<accession>A0A559JHR8</accession>
<evidence type="ECO:0000256" key="1">
    <source>
        <dbReference type="SAM" id="Phobius"/>
    </source>
</evidence>
<comment type="caution">
    <text evidence="2">The sequence shown here is derived from an EMBL/GenBank/DDBJ whole genome shotgun (WGS) entry which is preliminary data.</text>
</comment>
<dbReference type="Proteomes" id="UP000317036">
    <property type="component" value="Unassembled WGS sequence"/>
</dbReference>
<proteinExistence type="predicted"/>
<sequence length="115" mass="13010">MNDMNHLNNSRDDQHVKHTFQEAPTRVYHRPWYNQGWVWMIVVLIALVSIVMAIGGLSDQIGNVSSSIQQQTAELRHQNELLAAFGNGLNRIETAITNGFDRLVNAIDNLINKVT</sequence>
<keyword evidence="1" id="KW-1133">Transmembrane helix</keyword>
<keyword evidence="1" id="KW-0812">Transmembrane</keyword>
<feature type="transmembrane region" description="Helical" evidence="1">
    <location>
        <begin position="37"/>
        <end position="57"/>
    </location>
</feature>
<reference evidence="2 3" key="1">
    <citation type="submission" date="2019-07" db="EMBL/GenBank/DDBJ databases">
        <authorList>
            <person name="Kim J."/>
        </authorList>
    </citation>
    <scope>NUCLEOTIDE SEQUENCE [LARGE SCALE GENOMIC DNA]</scope>
    <source>
        <strain evidence="2 3">JC52</strain>
    </source>
</reference>
<evidence type="ECO:0000313" key="3">
    <source>
        <dbReference type="Proteomes" id="UP000317036"/>
    </source>
</evidence>
<dbReference type="AlphaFoldDB" id="A0A559JHR8"/>
<gene>
    <name evidence="2" type="ORF">FPZ49_33820</name>
</gene>
<organism evidence="2 3">
    <name type="scientific">Paenibacillus cremeus</name>
    <dbReference type="NCBI Taxonomy" id="2163881"/>
    <lineage>
        <taxon>Bacteria</taxon>
        <taxon>Bacillati</taxon>
        <taxon>Bacillota</taxon>
        <taxon>Bacilli</taxon>
        <taxon>Bacillales</taxon>
        <taxon>Paenibacillaceae</taxon>
        <taxon>Paenibacillus</taxon>
    </lineage>
</organism>
<keyword evidence="1" id="KW-0472">Membrane</keyword>
<dbReference type="EMBL" id="VNJI01000081">
    <property type="protein sequence ID" value="TVX99421.1"/>
    <property type="molecule type" value="Genomic_DNA"/>
</dbReference>